<gene>
    <name evidence="2" type="ORF">AMON00008_LOCUS16379</name>
</gene>
<proteinExistence type="predicted"/>
<protein>
    <submittedName>
        <fullName evidence="2">Uncharacterized protein</fullName>
    </submittedName>
</protein>
<dbReference type="AlphaFoldDB" id="A0A7S4Q9M4"/>
<dbReference type="GO" id="GO:0005576">
    <property type="term" value="C:extracellular region"/>
    <property type="evidence" value="ECO:0007669"/>
    <property type="project" value="GOC"/>
</dbReference>
<dbReference type="EMBL" id="HBNR01024425">
    <property type="protein sequence ID" value="CAE4576759.1"/>
    <property type="molecule type" value="Transcribed_RNA"/>
</dbReference>
<evidence type="ECO:0000256" key="1">
    <source>
        <dbReference type="SAM" id="MobiDB-lite"/>
    </source>
</evidence>
<organism evidence="2">
    <name type="scientific">Alexandrium monilatum</name>
    <dbReference type="NCBI Taxonomy" id="311494"/>
    <lineage>
        <taxon>Eukaryota</taxon>
        <taxon>Sar</taxon>
        <taxon>Alveolata</taxon>
        <taxon>Dinophyceae</taxon>
        <taxon>Gonyaulacales</taxon>
        <taxon>Pyrocystaceae</taxon>
        <taxon>Alexandrium</taxon>
    </lineage>
</organism>
<feature type="compositionally biased region" description="Basic and acidic residues" evidence="1">
    <location>
        <begin position="1"/>
        <end position="14"/>
    </location>
</feature>
<feature type="region of interest" description="Disordered" evidence="1">
    <location>
        <begin position="975"/>
        <end position="1008"/>
    </location>
</feature>
<name>A0A7S4Q9M4_9DINO</name>
<feature type="region of interest" description="Disordered" evidence="1">
    <location>
        <begin position="333"/>
        <end position="388"/>
    </location>
</feature>
<dbReference type="GO" id="GO:1904158">
    <property type="term" value="P:axonemal central apparatus assembly"/>
    <property type="evidence" value="ECO:0007669"/>
    <property type="project" value="TreeGrafter"/>
</dbReference>
<dbReference type="GO" id="GO:1990716">
    <property type="term" value="C:axonemal central apparatus"/>
    <property type="evidence" value="ECO:0007669"/>
    <property type="project" value="TreeGrafter"/>
</dbReference>
<evidence type="ECO:0000313" key="2">
    <source>
        <dbReference type="EMBL" id="CAE4576759.1"/>
    </source>
</evidence>
<feature type="compositionally biased region" description="Low complexity" evidence="1">
    <location>
        <begin position="195"/>
        <end position="214"/>
    </location>
</feature>
<feature type="compositionally biased region" description="Low complexity" evidence="1">
    <location>
        <begin position="341"/>
        <end position="363"/>
    </location>
</feature>
<dbReference type="InterPro" id="IPR026173">
    <property type="entry name" value="SPAG17"/>
</dbReference>
<dbReference type="PANTHER" id="PTHR21963:SF1">
    <property type="entry name" value="SPERM-ASSOCIATED ANTIGEN 17"/>
    <property type="match status" value="1"/>
</dbReference>
<reference evidence="2" key="1">
    <citation type="submission" date="2021-01" db="EMBL/GenBank/DDBJ databases">
        <authorList>
            <person name="Corre E."/>
            <person name="Pelletier E."/>
            <person name="Niang G."/>
            <person name="Scheremetjew M."/>
            <person name="Finn R."/>
            <person name="Kale V."/>
            <person name="Holt S."/>
            <person name="Cochrane G."/>
            <person name="Meng A."/>
            <person name="Brown T."/>
            <person name="Cohen L."/>
        </authorList>
    </citation>
    <scope>NUCLEOTIDE SEQUENCE</scope>
    <source>
        <strain evidence="2">CCMP3105</strain>
    </source>
</reference>
<accession>A0A7S4Q9M4</accession>
<feature type="region of interest" description="Disordered" evidence="1">
    <location>
        <begin position="192"/>
        <end position="221"/>
    </location>
</feature>
<dbReference type="GO" id="GO:0003351">
    <property type="term" value="P:epithelial cilium movement involved in extracellular fluid movement"/>
    <property type="evidence" value="ECO:0007669"/>
    <property type="project" value="TreeGrafter"/>
</dbReference>
<sequence length="1008" mass="106106">MPHADRAARRHATDEMPGGVSAAGAVQRLLSHLRAPGLHRSGFPAEAPLSAAQRSAARNRVCSFLPEVPVAQIDQMLLLQEFERLLEDRQPERKWCLSERRVRERIPAALLAPAFLEASQLEGFLDTEYIPHRDCLLVALHHRALPGHVLWHSWMGDLLSMHADGGAAGPAGGPLCPVPSFNDWWHLVARGGSSGETTASAGPEGAAAPHGALPPWRPPPPSRFLADDARDVGYCRVVEKILVPSDGSVILRTTLQRGLRECLPRPHGGAHAGEDAGAMAEKAGQEDSMLPGTFAAPPRFASQLVRVVRGDVAFGIVSDAAWAAKAERLRKGREEREEAAARTAAAAASEGTGAEGDPAADVGPGEEGGGSGANDGVVTPEEPAPRAVTERRLEDLRFGGLWVAFRGGARCTARMHHERPWFLEGDLLYDTALVRPGVLVTFTPTSGCAVQALSDGSVRLVWPAAVARLGGRPSPVPGGAGDPEVARTVAPLGVLVRSLLSGRREVYHPDGTRAVRNPTLREVEEQCQRHRAGGGGPLLDLLERMAAAYAQTHGGEPSAGPPTMREKISGLPGHWRVTRPDGGRFGRVALARDAPAPEWLEQLGGVLVDGGEAAEYEIDPASVSALTDPHTGQSASSSPEGLLTVEEAGAATSVCLLPDGTRMVHSQRAEGYSVAIHLEGAAHVECLVNAKAPSPSMQIAVRCDDGTRLEMTPRQLNHKGELVPSDPSAASTNASVLLRRPDGVAVFSRGSGEVNIFAGMDSSVSGEADALRVVGERTGVYVAQLDGDLIHLRDSSGNAFEVRGEQSVGFRLAVSMGDDFPSPRCGAPGRPQGHPDAKYLPLPEEAPAPRLFAVSGSGDAEELLSEREAREALRLAGEDAEAVVLRGEPLGEPSAGCLCHSILLPAPPPAGSMGRGAASPPQLPPCIAGLRRGGAGAPQKPRPFTELRQFVEYPPVGDCQRRALLEAQARLAGWDGERRASAAPFGQGPQPKRPGVLQTSRELAGGGA</sequence>
<feature type="region of interest" description="Disordered" evidence="1">
    <location>
        <begin position="1"/>
        <end position="20"/>
    </location>
</feature>
<dbReference type="PANTHER" id="PTHR21963">
    <property type="entry name" value="PF6"/>
    <property type="match status" value="1"/>
</dbReference>